<gene>
    <name evidence="1" type="ORF">SOL01_00100</name>
</gene>
<comment type="caution">
    <text evidence="1">The sequence shown here is derived from an EMBL/GenBank/DDBJ whole genome shotgun (WGS) entry which is preliminary data.</text>
</comment>
<evidence type="ECO:0000313" key="2">
    <source>
        <dbReference type="Proteomes" id="UP000321868"/>
    </source>
</evidence>
<organism evidence="1 2">
    <name type="scientific">Streptococcus cristatus</name>
    <dbReference type="NCBI Taxonomy" id="45634"/>
    <lineage>
        <taxon>Bacteria</taxon>
        <taxon>Bacillati</taxon>
        <taxon>Bacillota</taxon>
        <taxon>Bacilli</taxon>
        <taxon>Lactobacillales</taxon>
        <taxon>Streptococcaceae</taxon>
        <taxon>Streptococcus</taxon>
    </lineage>
</organism>
<reference evidence="1 2" key="1">
    <citation type="submission" date="2019-07" db="EMBL/GenBank/DDBJ databases">
        <title>Whole genome shotgun sequence of Streptococcus oligofermentans NBRC 106105.</title>
        <authorList>
            <person name="Hosoyama A."/>
            <person name="Uohara A."/>
            <person name="Ohji S."/>
            <person name="Ichikawa N."/>
        </authorList>
    </citation>
    <scope>NUCLEOTIDE SEQUENCE [LARGE SCALE GENOMIC DNA]</scope>
    <source>
        <strain evidence="1 2">NBRC 106105</strain>
    </source>
</reference>
<dbReference type="Proteomes" id="UP000321868">
    <property type="component" value="Unassembled WGS sequence"/>
</dbReference>
<dbReference type="AlphaFoldDB" id="A0A512A8V7"/>
<dbReference type="EMBL" id="BJYQ01000001">
    <property type="protein sequence ID" value="GEN96136.1"/>
    <property type="molecule type" value="Genomic_DNA"/>
</dbReference>
<sequence length="51" mass="5917">MRLTDKDYNIISNKAYSLDPKEYKAEEQFSVGKEFDVNGRNSESLMLLLSQ</sequence>
<proteinExistence type="predicted"/>
<accession>A0A512A8V7</accession>
<evidence type="ECO:0000313" key="1">
    <source>
        <dbReference type="EMBL" id="GEN96136.1"/>
    </source>
</evidence>
<protein>
    <submittedName>
        <fullName evidence="1">Uncharacterized protein</fullName>
    </submittedName>
</protein>
<name>A0A512A8V7_STRCR</name>